<evidence type="ECO:0008006" key="3">
    <source>
        <dbReference type="Google" id="ProtNLM"/>
    </source>
</evidence>
<accession>A0ABY3NBG3</accession>
<organism evidence="1 2">
    <name type="scientific">Elizabethkingia miricola</name>
    <name type="common">Chryseobacterium miricola</name>
    <dbReference type="NCBI Taxonomy" id="172045"/>
    <lineage>
        <taxon>Bacteria</taxon>
        <taxon>Pseudomonadati</taxon>
        <taxon>Bacteroidota</taxon>
        <taxon>Flavobacteriia</taxon>
        <taxon>Flavobacteriales</taxon>
        <taxon>Weeksellaceae</taxon>
        <taxon>Elizabethkingia</taxon>
    </lineage>
</organism>
<dbReference type="NCBIfam" id="NF047798">
    <property type="entry name" value="leader_Chryseo"/>
    <property type="match status" value="1"/>
</dbReference>
<protein>
    <recommendedName>
        <fullName evidence="3">Bacteriocin</fullName>
    </recommendedName>
</protein>
<dbReference type="InterPro" id="IPR058074">
    <property type="entry name" value="Bacteriocin-like"/>
</dbReference>
<evidence type="ECO:0000313" key="1">
    <source>
        <dbReference type="EMBL" id="TYO84943.1"/>
    </source>
</evidence>
<proteinExistence type="predicted"/>
<evidence type="ECO:0000313" key="2">
    <source>
        <dbReference type="Proteomes" id="UP000324513"/>
    </source>
</evidence>
<reference evidence="1 2" key="1">
    <citation type="submission" date="2019-07" db="EMBL/GenBank/DDBJ databases">
        <title>Genomic Encyclopedia of Archaeal and Bacterial Type Strains, Phase II (KMG-II): from individual species to whole genera.</title>
        <authorList>
            <person name="Goeker M."/>
        </authorList>
    </citation>
    <scope>NUCLEOTIDE SEQUENCE [LARGE SCALE GENOMIC DNA]</scope>
    <source>
        <strain evidence="1 2">DSM 14571</strain>
    </source>
</reference>
<keyword evidence="2" id="KW-1185">Reference proteome</keyword>
<name>A0ABY3NBG3_ELIMR</name>
<dbReference type="Proteomes" id="UP000324513">
    <property type="component" value="Unassembled WGS sequence"/>
</dbReference>
<sequence>MYYICSTPNKYSIMKNLKKISRNELKSVVGGIGPNEALPFCTKPRQIELWEMQCSPLDTEPCYAAGCRMK</sequence>
<comment type="caution">
    <text evidence="1">The sequence shown here is derived from an EMBL/GenBank/DDBJ whole genome shotgun (WGS) entry which is preliminary data.</text>
</comment>
<dbReference type="EMBL" id="VNHK01000017">
    <property type="protein sequence ID" value="TYO84943.1"/>
    <property type="molecule type" value="Genomic_DNA"/>
</dbReference>
<gene>
    <name evidence="1" type="ORF">LX74_03748</name>
</gene>